<reference evidence="1" key="2">
    <citation type="submission" date="2021-02" db="EMBL/GenBank/DDBJ databases">
        <authorList>
            <person name="Kimball J.A."/>
            <person name="Haas M.W."/>
            <person name="Macchietto M."/>
            <person name="Kono T."/>
            <person name="Duquette J."/>
            <person name="Shao M."/>
        </authorList>
    </citation>
    <scope>NUCLEOTIDE SEQUENCE</scope>
    <source>
        <tissue evidence="1">Fresh leaf tissue</tissue>
    </source>
</reference>
<dbReference type="OrthoDB" id="1736387at2759"/>
<dbReference type="Proteomes" id="UP000729402">
    <property type="component" value="Unassembled WGS sequence"/>
</dbReference>
<evidence type="ECO:0000313" key="1">
    <source>
        <dbReference type="EMBL" id="KAG8095220.1"/>
    </source>
</evidence>
<proteinExistence type="predicted"/>
<sequence length="100" mass="10936">MYPKILRYDLDSMAMIPHTAGSHVGESTVSMLYLVLSPMSYTASAIKVEVILDAQGLWEAVAPADGAVIDDKKNKTEWAQLLQALPDDILMQVATKLMAK</sequence>
<evidence type="ECO:0000313" key="2">
    <source>
        <dbReference type="Proteomes" id="UP000729402"/>
    </source>
</evidence>
<name>A0A8J5WPI5_ZIZPA</name>
<dbReference type="AlphaFoldDB" id="A0A8J5WPI5"/>
<dbReference type="EMBL" id="JAAALK010000080">
    <property type="protein sequence ID" value="KAG8095220.1"/>
    <property type="molecule type" value="Genomic_DNA"/>
</dbReference>
<protein>
    <submittedName>
        <fullName evidence="1">Uncharacterized protein</fullName>
    </submittedName>
</protein>
<reference evidence="1" key="1">
    <citation type="journal article" date="2021" name="bioRxiv">
        <title>Whole Genome Assembly and Annotation of Northern Wild Rice, Zizania palustris L., Supports a Whole Genome Duplication in the Zizania Genus.</title>
        <authorList>
            <person name="Haas M."/>
            <person name="Kono T."/>
            <person name="Macchietto M."/>
            <person name="Millas R."/>
            <person name="McGilp L."/>
            <person name="Shao M."/>
            <person name="Duquette J."/>
            <person name="Hirsch C.N."/>
            <person name="Kimball J."/>
        </authorList>
    </citation>
    <scope>NUCLEOTIDE SEQUENCE</scope>
    <source>
        <tissue evidence="1">Fresh leaf tissue</tissue>
    </source>
</reference>
<organism evidence="1 2">
    <name type="scientific">Zizania palustris</name>
    <name type="common">Northern wild rice</name>
    <dbReference type="NCBI Taxonomy" id="103762"/>
    <lineage>
        <taxon>Eukaryota</taxon>
        <taxon>Viridiplantae</taxon>
        <taxon>Streptophyta</taxon>
        <taxon>Embryophyta</taxon>
        <taxon>Tracheophyta</taxon>
        <taxon>Spermatophyta</taxon>
        <taxon>Magnoliopsida</taxon>
        <taxon>Liliopsida</taxon>
        <taxon>Poales</taxon>
        <taxon>Poaceae</taxon>
        <taxon>BOP clade</taxon>
        <taxon>Oryzoideae</taxon>
        <taxon>Oryzeae</taxon>
        <taxon>Zizaniinae</taxon>
        <taxon>Zizania</taxon>
    </lineage>
</organism>
<gene>
    <name evidence="1" type="ORF">GUJ93_ZPchr0012g21534</name>
</gene>
<keyword evidence="2" id="KW-1185">Reference proteome</keyword>
<comment type="caution">
    <text evidence="1">The sequence shown here is derived from an EMBL/GenBank/DDBJ whole genome shotgun (WGS) entry which is preliminary data.</text>
</comment>
<accession>A0A8J5WPI5</accession>